<dbReference type="PROSITE" id="PS50086">
    <property type="entry name" value="TBC_RABGAP"/>
    <property type="match status" value="1"/>
</dbReference>
<dbReference type="SMART" id="SM00164">
    <property type="entry name" value="TBC"/>
    <property type="match status" value="1"/>
</dbReference>
<evidence type="ECO:0000256" key="2">
    <source>
        <dbReference type="SAM" id="MobiDB-lite"/>
    </source>
</evidence>
<protein>
    <recommendedName>
        <fullName evidence="4">Rab-GAP TBC domain-containing protein</fullName>
    </recommendedName>
</protein>
<dbReference type="InterPro" id="IPR000195">
    <property type="entry name" value="Rab-GAP-TBC_dom"/>
</dbReference>
<dbReference type="InterPro" id="IPR035969">
    <property type="entry name" value="Rab-GAP_TBC_sf"/>
</dbReference>
<dbReference type="GO" id="GO:0005096">
    <property type="term" value="F:GTPase activator activity"/>
    <property type="evidence" value="ECO:0007669"/>
    <property type="project" value="UniProtKB-KW"/>
</dbReference>
<keyword evidence="3" id="KW-0472">Membrane</keyword>
<dbReference type="PANTHER" id="PTHR20913">
    <property type="entry name" value="TBC1 DOMAIN FAMILY MEMBER 20/GTPASE"/>
    <property type="match status" value="1"/>
</dbReference>
<dbReference type="EMBL" id="CATQJL010000112">
    <property type="protein sequence ID" value="CAJ0595041.1"/>
    <property type="molecule type" value="Genomic_DNA"/>
</dbReference>
<keyword evidence="1" id="KW-0343">GTPase activation</keyword>
<evidence type="ECO:0000256" key="3">
    <source>
        <dbReference type="SAM" id="Phobius"/>
    </source>
</evidence>
<proteinExistence type="predicted"/>
<evidence type="ECO:0000313" key="5">
    <source>
        <dbReference type="EMBL" id="CAJ0595041.1"/>
    </source>
</evidence>
<evidence type="ECO:0000313" key="6">
    <source>
        <dbReference type="Proteomes" id="UP001176961"/>
    </source>
</evidence>
<dbReference type="SUPFAM" id="SSF47923">
    <property type="entry name" value="Ypt/Rab-GAP domain of gyp1p"/>
    <property type="match status" value="2"/>
</dbReference>
<dbReference type="GO" id="GO:0005789">
    <property type="term" value="C:endoplasmic reticulum membrane"/>
    <property type="evidence" value="ECO:0007669"/>
    <property type="project" value="TreeGrafter"/>
</dbReference>
<dbReference type="Pfam" id="PF00566">
    <property type="entry name" value="RabGAP-TBC"/>
    <property type="match status" value="1"/>
</dbReference>
<accession>A0AA36M224</accession>
<comment type="caution">
    <text evidence="5">The sequence shown here is derived from an EMBL/GenBank/DDBJ whole genome shotgun (WGS) entry which is preliminary data.</text>
</comment>
<dbReference type="Gene3D" id="1.10.472.80">
    <property type="entry name" value="Ypt/Rab-GAP domain of gyp1p, domain 3"/>
    <property type="match status" value="1"/>
</dbReference>
<keyword evidence="3" id="KW-0812">Transmembrane</keyword>
<evidence type="ECO:0000259" key="4">
    <source>
        <dbReference type="PROSITE" id="PS50086"/>
    </source>
</evidence>
<feature type="transmembrane region" description="Helical" evidence="3">
    <location>
        <begin position="385"/>
        <end position="405"/>
    </location>
</feature>
<name>A0AA36M224_CYLNA</name>
<dbReference type="GO" id="GO:0006888">
    <property type="term" value="P:endoplasmic reticulum to Golgi vesicle-mediated transport"/>
    <property type="evidence" value="ECO:0007669"/>
    <property type="project" value="TreeGrafter"/>
</dbReference>
<keyword evidence="6" id="KW-1185">Reference proteome</keyword>
<keyword evidence="3" id="KW-1133">Transmembrane helix</keyword>
<dbReference type="AlphaFoldDB" id="A0AA36M224"/>
<evidence type="ECO:0000256" key="1">
    <source>
        <dbReference type="ARBA" id="ARBA00022468"/>
    </source>
</evidence>
<organism evidence="5 6">
    <name type="scientific">Cylicocyclus nassatus</name>
    <name type="common">Nematode worm</name>
    <dbReference type="NCBI Taxonomy" id="53992"/>
    <lineage>
        <taxon>Eukaryota</taxon>
        <taxon>Metazoa</taxon>
        <taxon>Ecdysozoa</taxon>
        <taxon>Nematoda</taxon>
        <taxon>Chromadorea</taxon>
        <taxon>Rhabditida</taxon>
        <taxon>Rhabditina</taxon>
        <taxon>Rhabditomorpha</taxon>
        <taxon>Strongyloidea</taxon>
        <taxon>Strongylidae</taxon>
        <taxon>Cylicocyclus</taxon>
    </lineage>
</organism>
<feature type="domain" description="Rab-GAP TBC" evidence="4">
    <location>
        <begin position="84"/>
        <end position="300"/>
    </location>
</feature>
<feature type="region of interest" description="Disordered" evidence="2">
    <location>
        <begin position="108"/>
        <end position="141"/>
    </location>
</feature>
<dbReference type="FunFam" id="1.10.8.1310:FF:000001">
    <property type="entry name" value="TBC1 domain family, member 20"/>
    <property type="match status" value="1"/>
</dbReference>
<feature type="compositionally biased region" description="Low complexity" evidence="2">
    <location>
        <begin position="114"/>
        <end position="133"/>
    </location>
</feature>
<dbReference type="Gene3D" id="1.10.8.1310">
    <property type="match status" value="1"/>
</dbReference>
<gene>
    <name evidence="5" type="ORF">CYNAS_LOCUS7024</name>
</gene>
<dbReference type="InterPro" id="IPR045913">
    <property type="entry name" value="TBC20/Gyp8-like"/>
</dbReference>
<dbReference type="PANTHER" id="PTHR20913:SF7">
    <property type="entry name" value="RE60063P"/>
    <property type="match status" value="1"/>
</dbReference>
<dbReference type="Proteomes" id="UP001176961">
    <property type="component" value="Unassembled WGS sequence"/>
</dbReference>
<reference evidence="5" key="1">
    <citation type="submission" date="2023-07" db="EMBL/GenBank/DDBJ databases">
        <authorList>
            <consortium name="CYATHOMIX"/>
        </authorList>
    </citation>
    <scope>NUCLEOTIDE SEQUENCE</scope>
    <source>
        <strain evidence="5">N/A</strain>
    </source>
</reference>
<sequence length="413" mass="47515">MPSFSEPPTPIHEVDYLGTHLETTSCDEINNMKSFGKSRVLASARYNCLKRKREELARFLKEHDGDLENYVGNLRSFARSNGGLVLDQYRAKIWPILARRLVSDEEEDDDDYDSLSYTSDSTSSIMSSSTQDSVEPEDDEELRKHREWHQVELDVQRTLARFPPNISDERRSTLQDQLTPLIIRVLKSNERFHYYQGFHDVCLTILLVCGYESALEVCKNLARHGPFRSYLLKSLEQSVLRELDLLYVILSRVDPQLETIMRDVHLGTMFALSWPLTWFSHALEQYQQIVRFFDVFLASPPLTPIYVCAAVVLKRKTAIVTSEREMPIIHQLLSTMPYELHSDAILSDSLYLASLMPPFALKTEFTRIYKEQVKNRSPVHRWGPVSRYAITMVAAAGVAGAAYYFNLGEKFAL</sequence>